<organism evidence="7 8">
    <name type="scientific">Buchnera aphidicola subsp. Tuberolachnus salignus</name>
    <dbReference type="NCBI Taxonomy" id="98804"/>
    <lineage>
        <taxon>Bacteria</taxon>
        <taxon>Pseudomonadati</taxon>
        <taxon>Pseudomonadota</taxon>
        <taxon>Gammaproteobacteria</taxon>
        <taxon>Enterobacterales</taxon>
        <taxon>Erwiniaceae</taxon>
        <taxon>Buchnera</taxon>
    </lineage>
</organism>
<comment type="cofactor">
    <cofactor evidence="5">
        <name>[4Fe-4S] cluster</name>
        <dbReference type="ChEBI" id="CHEBI:49883"/>
    </cofactor>
    <text evidence="5">Binds 1 [4Fe-4S] cluster per subunit. The cluster is presumably bound at the interface of two monomers.</text>
</comment>
<evidence type="ECO:0000313" key="8">
    <source>
        <dbReference type="Proteomes" id="UP000243633"/>
    </source>
</evidence>
<dbReference type="InterPro" id="IPR001075">
    <property type="entry name" value="NIF_FeS_clus_asmbl_NifU_C"/>
</dbReference>
<dbReference type="Proteomes" id="UP000243633">
    <property type="component" value="Chromosome 1"/>
</dbReference>
<evidence type="ECO:0000313" key="7">
    <source>
        <dbReference type="EMBL" id="CUR53335.1"/>
    </source>
</evidence>
<feature type="domain" description="NIF system FeS cluster assembly NifU C-terminal" evidence="6">
    <location>
        <begin position="119"/>
        <end position="177"/>
    </location>
</feature>
<dbReference type="Gene3D" id="3.30.300.130">
    <property type="entry name" value="Fe-S cluster assembly (FSCA)"/>
    <property type="match status" value="1"/>
</dbReference>
<keyword evidence="4 5" id="KW-0411">Iron-sulfur</keyword>
<dbReference type="GO" id="GO:0051539">
    <property type="term" value="F:4 iron, 4 sulfur cluster binding"/>
    <property type="evidence" value="ECO:0007669"/>
    <property type="project" value="UniProtKB-UniRule"/>
</dbReference>
<evidence type="ECO:0000256" key="2">
    <source>
        <dbReference type="ARBA" id="ARBA00022723"/>
    </source>
</evidence>
<feature type="binding site" evidence="5">
    <location>
        <position position="151"/>
    </location>
    <ligand>
        <name>[4Fe-4S] cluster</name>
        <dbReference type="ChEBI" id="CHEBI:49883"/>
    </ligand>
</feature>
<dbReference type="Pfam" id="PF01106">
    <property type="entry name" value="NifU"/>
    <property type="match status" value="1"/>
</dbReference>
<dbReference type="InterPro" id="IPR035903">
    <property type="entry name" value="HesB-like_dom_sf"/>
</dbReference>
<dbReference type="PATRIC" id="fig|98804.3.peg.354"/>
<comment type="similarity">
    <text evidence="5">Belongs to the NfuA family.</text>
</comment>
<proteinExistence type="inferred from homology"/>
<evidence type="ECO:0000256" key="4">
    <source>
        <dbReference type="ARBA" id="ARBA00023014"/>
    </source>
</evidence>
<dbReference type="AlphaFoldDB" id="A0A160SXR6"/>
<evidence type="ECO:0000256" key="5">
    <source>
        <dbReference type="HAMAP-Rule" id="MF_01637"/>
    </source>
</evidence>
<evidence type="ECO:0000256" key="1">
    <source>
        <dbReference type="ARBA" id="ARBA00022485"/>
    </source>
</evidence>
<reference evidence="8" key="1">
    <citation type="submission" date="2015-10" db="EMBL/GenBank/DDBJ databases">
        <authorList>
            <person name="Manzano-Marin A."/>
            <person name="Manzano-Marin A."/>
        </authorList>
    </citation>
    <scope>NUCLEOTIDE SEQUENCE [LARGE SCALE GENOMIC DNA]</scope>
    <source>
        <strain evidence="8">BTs</strain>
    </source>
</reference>
<keyword evidence="2 5" id="KW-0479">Metal-binding</keyword>
<dbReference type="InterPro" id="IPR034904">
    <property type="entry name" value="FSCA_dom_sf"/>
</dbReference>
<evidence type="ECO:0000259" key="6">
    <source>
        <dbReference type="Pfam" id="PF01106"/>
    </source>
</evidence>
<gene>
    <name evidence="5 7" type="primary">nfuA</name>
    <name evidence="7" type="ORF">BTSPAZIEG_0377</name>
</gene>
<dbReference type="Gene3D" id="2.60.300.12">
    <property type="entry name" value="HesB-like domain"/>
    <property type="match status" value="1"/>
</dbReference>
<dbReference type="SUPFAM" id="SSF117916">
    <property type="entry name" value="Fe-S cluster assembly (FSCA) domain-like"/>
    <property type="match status" value="1"/>
</dbReference>
<keyword evidence="3 5" id="KW-0408">Iron</keyword>
<comment type="subunit">
    <text evidence="5">Homodimer.</text>
</comment>
<dbReference type="GO" id="GO:0051604">
    <property type="term" value="P:protein maturation"/>
    <property type="evidence" value="ECO:0007669"/>
    <property type="project" value="UniProtKB-UniRule"/>
</dbReference>
<dbReference type="RefSeq" id="WP_075472914.1">
    <property type="nucleotide sequence ID" value="NZ_CP135003.1"/>
</dbReference>
<dbReference type="HAMAP" id="MF_01637">
    <property type="entry name" value="Fe_S_biogen_NfuA"/>
    <property type="match status" value="1"/>
</dbReference>
<comment type="function">
    <text evidence="5">Involved in iron-sulfur cluster biogenesis. Binds a 4Fe-4S cluster, can transfer this cluster to apoproteins, and thereby intervenes in the maturation of Fe/S proteins. Could also act as a scaffold/chaperone for damaged Fe/S proteins.</text>
</comment>
<dbReference type="OrthoDB" id="9785450at2"/>
<protein>
    <recommendedName>
        <fullName evidence="5">Fe/S biogenesis protein NfuA</fullName>
    </recommendedName>
</protein>
<sequence length="193" mass="22362">MIKCSELAQLHFVQLLKKQPKKTFIRILINFPGTAHATCNLLFCHFDEIDFSIDKEIQFSGFNIYVKKIFLPYLKDSIINLVNHTTETQIVLKAPFIKKKLCIKKTASLFERVEHFFLTVINPMLLQHNGYVKILQIDAQGKIFVKFKGGCNGCSMINVTLKQNIEKLVLNKFPHLTGIHDITKHFRNSNSYY</sequence>
<dbReference type="STRING" id="98804.BTSPAZIEG_0377"/>
<keyword evidence="1 5" id="KW-0004">4Fe-4S</keyword>
<dbReference type="InterPro" id="IPR017726">
    <property type="entry name" value="Fe/S_biogenesis_protein_NfuA"/>
</dbReference>
<accession>A0A160SXR6</accession>
<feature type="binding site" evidence="5">
    <location>
        <position position="154"/>
    </location>
    <ligand>
        <name>[4Fe-4S] cluster</name>
        <dbReference type="ChEBI" id="CHEBI:49883"/>
    </ligand>
</feature>
<dbReference type="GO" id="GO:0005506">
    <property type="term" value="F:iron ion binding"/>
    <property type="evidence" value="ECO:0007669"/>
    <property type="project" value="InterPro"/>
</dbReference>
<dbReference type="SUPFAM" id="SSF89360">
    <property type="entry name" value="HesB-like domain"/>
    <property type="match status" value="1"/>
</dbReference>
<dbReference type="GO" id="GO:0016226">
    <property type="term" value="P:iron-sulfur cluster assembly"/>
    <property type="evidence" value="ECO:0007669"/>
    <property type="project" value="UniProtKB-UniRule"/>
</dbReference>
<name>A0A160SXR6_BUCTT</name>
<keyword evidence="8" id="KW-1185">Reference proteome</keyword>
<evidence type="ECO:0000256" key="3">
    <source>
        <dbReference type="ARBA" id="ARBA00023004"/>
    </source>
</evidence>
<dbReference type="EMBL" id="LN890285">
    <property type="protein sequence ID" value="CUR53335.1"/>
    <property type="molecule type" value="Genomic_DNA"/>
</dbReference>